<gene>
    <name evidence="1" type="ORF">EVAR_12302_1</name>
</gene>
<evidence type="ECO:0000313" key="2">
    <source>
        <dbReference type="Proteomes" id="UP000299102"/>
    </source>
</evidence>
<dbReference type="Proteomes" id="UP000299102">
    <property type="component" value="Unassembled WGS sequence"/>
</dbReference>
<dbReference type="EMBL" id="BGZK01000088">
    <property type="protein sequence ID" value="GBP17595.1"/>
    <property type="molecule type" value="Genomic_DNA"/>
</dbReference>
<organism evidence="1 2">
    <name type="scientific">Eumeta variegata</name>
    <name type="common">Bagworm moth</name>
    <name type="synonym">Eumeta japonica</name>
    <dbReference type="NCBI Taxonomy" id="151549"/>
    <lineage>
        <taxon>Eukaryota</taxon>
        <taxon>Metazoa</taxon>
        <taxon>Ecdysozoa</taxon>
        <taxon>Arthropoda</taxon>
        <taxon>Hexapoda</taxon>
        <taxon>Insecta</taxon>
        <taxon>Pterygota</taxon>
        <taxon>Neoptera</taxon>
        <taxon>Endopterygota</taxon>
        <taxon>Lepidoptera</taxon>
        <taxon>Glossata</taxon>
        <taxon>Ditrysia</taxon>
        <taxon>Tineoidea</taxon>
        <taxon>Psychidae</taxon>
        <taxon>Oiketicinae</taxon>
        <taxon>Eumeta</taxon>
    </lineage>
</organism>
<reference evidence="1 2" key="1">
    <citation type="journal article" date="2019" name="Commun. Biol.">
        <title>The bagworm genome reveals a unique fibroin gene that provides high tensile strength.</title>
        <authorList>
            <person name="Kono N."/>
            <person name="Nakamura H."/>
            <person name="Ohtoshi R."/>
            <person name="Tomita M."/>
            <person name="Numata K."/>
            <person name="Arakawa K."/>
        </authorList>
    </citation>
    <scope>NUCLEOTIDE SEQUENCE [LARGE SCALE GENOMIC DNA]</scope>
</reference>
<accession>A0A4C1TU97</accession>
<evidence type="ECO:0000313" key="1">
    <source>
        <dbReference type="EMBL" id="GBP17595.1"/>
    </source>
</evidence>
<dbReference type="AlphaFoldDB" id="A0A4C1TU97"/>
<sequence length="120" mass="13321">MSSKPLPHGDSNSRRDDIDGVKISVVSVYEATHRRPSASYSTTAVNSKQLVSPSFSLLGSEDIYNKVQRLLALLRSKRKLEPPKYMRSPPLMNTRDSEGVISALPTSWIGLRYLMEEGVG</sequence>
<name>A0A4C1TU97_EUMVA</name>
<proteinExistence type="predicted"/>
<keyword evidence="2" id="KW-1185">Reference proteome</keyword>
<protein>
    <submittedName>
        <fullName evidence="1">Uncharacterized protein</fullName>
    </submittedName>
</protein>
<comment type="caution">
    <text evidence="1">The sequence shown here is derived from an EMBL/GenBank/DDBJ whole genome shotgun (WGS) entry which is preliminary data.</text>
</comment>